<dbReference type="InterPro" id="IPR001387">
    <property type="entry name" value="Cro/C1-type_HTH"/>
</dbReference>
<dbReference type="Pfam" id="PF13413">
    <property type="entry name" value="HTH_25"/>
    <property type="match status" value="1"/>
</dbReference>
<dbReference type="PANTHER" id="PTHR34475">
    <property type="match status" value="1"/>
</dbReference>
<gene>
    <name evidence="4" type="ORF">M5X12_19880</name>
</gene>
<evidence type="ECO:0000256" key="2">
    <source>
        <dbReference type="SAM" id="Phobius"/>
    </source>
</evidence>
<sequence length="322" mass="35800">MSELGQLLKKARLEKNLSLDDVQEATKIRKRYLEAIEEGDYKVLPGSFYVRAFVKTYAETVGLNPDEILQYYRNDIPTPEPEPSVEPLMRTKKRSVQSSSSDRFGRWASTLLLWAFIILIGVIVYFFVVMKVNPGTSDNTSDDTNITETQTPSTGANGAANGDKAGQNNAGGAVQQPVKPTTPEPPKQEQKPIVVLQTSKRSEDVYQVSAPANTPVKVEIKAVNDRSWLAVHEKNSSGKKLHYETLEKDQTVSFDMTDQGMFIRAGYAKAIEVTVAGEPLNKSDNEGSKNIRLQWISYEEAQKLQAEKQEGSPTTNMDQGNH</sequence>
<evidence type="ECO:0000259" key="3">
    <source>
        <dbReference type="SMART" id="SM00530"/>
    </source>
</evidence>
<dbReference type="GeneID" id="94491418"/>
<reference evidence="4 5" key="1">
    <citation type="submission" date="2022-05" db="EMBL/GenBank/DDBJ databases">
        <title>Genome Sequencing of Bee-Associated Microbes.</title>
        <authorList>
            <person name="Dunlap C."/>
        </authorList>
    </citation>
    <scope>NUCLEOTIDE SEQUENCE [LARGE SCALE GENOMIC DNA]</scope>
    <source>
        <strain evidence="4 5">NRRL B-04010</strain>
    </source>
</reference>
<dbReference type="InterPro" id="IPR050400">
    <property type="entry name" value="Bact_Cytoskel_RodZ"/>
</dbReference>
<feature type="transmembrane region" description="Helical" evidence="2">
    <location>
        <begin position="111"/>
        <end position="130"/>
    </location>
</feature>
<feature type="region of interest" description="Disordered" evidence="1">
    <location>
        <begin position="77"/>
        <end position="96"/>
    </location>
</feature>
<feature type="domain" description="HTH cro/C1-type" evidence="3">
    <location>
        <begin position="7"/>
        <end position="63"/>
    </location>
</feature>
<keyword evidence="2" id="KW-0812">Transmembrane</keyword>
<dbReference type="SMART" id="SM00530">
    <property type="entry name" value="HTH_XRE"/>
    <property type="match status" value="1"/>
</dbReference>
<evidence type="ECO:0000313" key="4">
    <source>
        <dbReference type="EMBL" id="MCY9762798.1"/>
    </source>
</evidence>
<feature type="compositionally biased region" description="Low complexity" evidence="1">
    <location>
        <begin position="155"/>
        <end position="173"/>
    </location>
</feature>
<dbReference type="Gene3D" id="1.10.260.40">
    <property type="entry name" value="lambda repressor-like DNA-binding domains"/>
    <property type="match status" value="1"/>
</dbReference>
<comment type="caution">
    <text evidence="4">The sequence shown here is derived from an EMBL/GenBank/DDBJ whole genome shotgun (WGS) entry which is preliminary data.</text>
</comment>
<feature type="region of interest" description="Disordered" evidence="1">
    <location>
        <begin position="137"/>
        <end position="192"/>
    </location>
</feature>
<keyword evidence="2" id="KW-0472">Membrane</keyword>
<accession>A0ABT4H1G9</accession>
<evidence type="ECO:0000313" key="5">
    <source>
        <dbReference type="Proteomes" id="UP001527181"/>
    </source>
</evidence>
<dbReference type="Pfam" id="PF13464">
    <property type="entry name" value="RodZ_C"/>
    <property type="match status" value="1"/>
</dbReference>
<dbReference type="EMBL" id="JAMDNP010000043">
    <property type="protein sequence ID" value="MCY9762798.1"/>
    <property type="molecule type" value="Genomic_DNA"/>
</dbReference>
<dbReference type="Proteomes" id="UP001527181">
    <property type="component" value="Unassembled WGS sequence"/>
</dbReference>
<feature type="compositionally biased region" description="Polar residues" evidence="1">
    <location>
        <begin position="311"/>
        <end position="322"/>
    </location>
</feature>
<dbReference type="PANTHER" id="PTHR34475:SF1">
    <property type="entry name" value="CYTOSKELETON PROTEIN RODZ"/>
    <property type="match status" value="1"/>
</dbReference>
<dbReference type="InterPro" id="IPR010982">
    <property type="entry name" value="Lambda_DNA-bd_dom_sf"/>
</dbReference>
<feature type="region of interest" description="Disordered" evidence="1">
    <location>
        <begin position="302"/>
        <end position="322"/>
    </location>
</feature>
<dbReference type="InterPro" id="IPR025194">
    <property type="entry name" value="RodZ-like_C"/>
</dbReference>
<dbReference type="SUPFAM" id="SSF47413">
    <property type="entry name" value="lambda repressor-like DNA-binding domains"/>
    <property type="match status" value="1"/>
</dbReference>
<proteinExistence type="predicted"/>
<dbReference type="RefSeq" id="WP_262866848.1">
    <property type="nucleotide sequence ID" value="NZ_JAKOBS010000032.1"/>
</dbReference>
<dbReference type="CDD" id="cd00093">
    <property type="entry name" value="HTH_XRE"/>
    <property type="match status" value="1"/>
</dbReference>
<evidence type="ECO:0000256" key="1">
    <source>
        <dbReference type="SAM" id="MobiDB-lite"/>
    </source>
</evidence>
<organism evidence="4 5">
    <name type="scientific">Paenibacillus alvei</name>
    <name type="common">Bacillus alvei</name>
    <dbReference type="NCBI Taxonomy" id="44250"/>
    <lineage>
        <taxon>Bacteria</taxon>
        <taxon>Bacillati</taxon>
        <taxon>Bacillota</taxon>
        <taxon>Bacilli</taxon>
        <taxon>Bacillales</taxon>
        <taxon>Paenibacillaceae</taxon>
        <taxon>Paenibacillus</taxon>
    </lineage>
</organism>
<keyword evidence="2" id="KW-1133">Transmembrane helix</keyword>
<keyword evidence="5" id="KW-1185">Reference proteome</keyword>
<protein>
    <submittedName>
        <fullName evidence="4">DUF4115 domain-containing protein</fullName>
    </submittedName>
</protein>
<name>A0ABT4H1G9_PAEAL</name>